<evidence type="ECO:0000256" key="1">
    <source>
        <dbReference type="SAM" id="MobiDB-lite"/>
    </source>
</evidence>
<accession>A0AAN6YLK6</accession>
<reference evidence="3" key="2">
    <citation type="submission" date="2023-05" db="EMBL/GenBank/DDBJ databases">
        <authorList>
            <consortium name="Lawrence Berkeley National Laboratory"/>
            <person name="Steindorff A."/>
            <person name="Hensen N."/>
            <person name="Bonometti L."/>
            <person name="Westerberg I."/>
            <person name="Brannstrom I.O."/>
            <person name="Guillou S."/>
            <person name="Cros-Aarteil S."/>
            <person name="Calhoun S."/>
            <person name="Haridas S."/>
            <person name="Kuo A."/>
            <person name="Mondo S."/>
            <person name="Pangilinan J."/>
            <person name="Riley R."/>
            <person name="Labutti K."/>
            <person name="Andreopoulos B."/>
            <person name="Lipzen A."/>
            <person name="Chen C."/>
            <person name="Yanf M."/>
            <person name="Daum C."/>
            <person name="Ng V."/>
            <person name="Clum A."/>
            <person name="Ohm R."/>
            <person name="Martin F."/>
            <person name="Silar P."/>
            <person name="Natvig D."/>
            <person name="Lalanne C."/>
            <person name="Gautier V."/>
            <person name="Ament-Velasquez S.L."/>
            <person name="Kruys A."/>
            <person name="Hutchinson M.I."/>
            <person name="Powell A.J."/>
            <person name="Barry K."/>
            <person name="Miller A.N."/>
            <person name="Grigoriev I.V."/>
            <person name="Debuchy R."/>
            <person name="Gladieux P."/>
            <person name="Thoren M.H."/>
            <person name="Johannesson H."/>
        </authorList>
    </citation>
    <scope>NUCLEOTIDE SEQUENCE</scope>
    <source>
        <strain evidence="3">CBS 990.96</strain>
    </source>
</reference>
<keyword evidence="2" id="KW-1133">Transmembrane helix</keyword>
<dbReference type="EMBL" id="MU865557">
    <property type="protein sequence ID" value="KAK4221354.1"/>
    <property type="molecule type" value="Genomic_DNA"/>
</dbReference>
<keyword evidence="2" id="KW-0812">Transmembrane</keyword>
<organism evidence="3 4">
    <name type="scientific">Podospora fimiseda</name>
    <dbReference type="NCBI Taxonomy" id="252190"/>
    <lineage>
        <taxon>Eukaryota</taxon>
        <taxon>Fungi</taxon>
        <taxon>Dikarya</taxon>
        <taxon>Ascomycota</taxon>
        <taxon>Pezizomycotina</taxon>
        <taxon>Sordariomycetes</taxon>
        <taxon>Sordariomycetidae</taxon>
        <taxon>Sordariales</taxon>
        <taxon>Podosporaceae</taxon>
        <taxon>Podospora</taxon>
    </lineage>
</organism>
<evidence type="ECO:0000313" key="3">
    <source>
        <dbReference type="EMBL" id="KAK4221354.1"/>
    </source>
</evidence>
<comment type="caution">
    <text evidence="3">The sequence shown here is derived from an EMBL/GenBank/DDBJ whole genome shotgun (WGS) entry which is preliminary data.</text>
</comment>
<feature type="compositionally biased region" description="Acidic residues" evidence="1">
    <location>
        <begin position="40"/>
        <end position="58"/>
    </location>
</feature>
<dbReference type="AlphaFoldDB" id="A0AAN6YLK6"/>
<dbReference type="Proteomes" id="UP001301958">
    <property type="component" value="Unassembled WGS sequence"/>
</dbReference>
<reference evidence="3" key="1">
    <citation type="journal article" date="2023" name="Mol. Phylogenet. Evol.">
        <title>Genome-scale phylogeny and comparative genomics of the fungal order Sordariales.</title>
        <authorList>
            <person name="Hensen N."/>
            <person name="Bonometti L."/>
            <person name="Westerberg I."/>
            <person name="Brannstrom I.O."/>
            <person name="Guillou S."/>
            <person name="Cros-Aarteil S."/>
            <person name="Calhoun S."/>
            <person name="Haridas S."/>
            <person name="Kuo A."/>
            <person name="Mondo S."/>
            <person name="Pangilinan J."/>
            <person name="Riley R."/>
            <person name="LaButti K."/>
            <person name="Andreopoulos B."/>
            <person name="Lipzen A."/>
            <person name="Chen C."/>
            <person name="Yan M."/>
            <person name="Daum C."/>
            <person name="Ng V."/>
            <person name="Clum A."/>
            <person name="Steindorff A."/>
            <person name="Ohm R.A."/>
            <person name="Martin F."/>
            <person name="Silar P."/>
            <person name="Natvig D.O."/>
            <person name="Lalanne C."/>
            <person name="Gautier V."/>
            <person name="Ament-Velasquez S.L."/>
            <person name="Kruys A."/>
            <person name="Hutchinson M.I."/>
            <person name="Powell A.J."/>
            <person name="Barry K."/>
            <person name="Miller A.N."/>
            <person name="Grigoriev I.V."/>
            <person name="Debuchy R."/>
            <person name="Gladieux P."/>
            <person name="Hiltunen Thoren M."/>
            <person name="Johannesson H."/>
        </authorList>
    </citation>
    <scope>NUCLEOTIDE SEQUENCE</scope>
    <source>
        <strain evidence="3">CBS 990.96</strain>
    </source>
</reference>
<proteinExistence type="predicted"/>
<evidence type="ECO:0000313" key="4">
    <source>
        <dbReference type="Proteomes" id="UP001301958"/>
    </source>
</evidence>
<sequence>MDSQHGTTTNADIPLLRIRHPVLLNNAESPAQQVVVGDTAEGEEVNSSDSDSDDDDDDFIPLIQEEERAENLPKLDFRPLALTLKYLIPLMIWQFLCLSGVITLAVLRVIGYITTVLWRGTLQSFNRILPYGRMANVPTHEGFFAGIRISQSSIYLMVFQAARFI</sequence>
<keyword evidence="2" id="KW-0472">Membrane</keyword>
<gene>
    <name evidence="3" type="ORF">QBC38DRAFT_461586</name>
</gene>
<feature type="transmembrane region" description="Helical" evidence="2">
    <location>
        <begin position="92"/>
        <end position="118"/>
    </location>
</feature>
<keyword evidence="4" id="KW-1185">Reference proteome</keyword>
<feature type="region of interest" description="Disordered" evidence="1">
    <location>
        <begin position="39"/>
        <end position="58"/>
    </location>
</feature>
<name>A0AAN6YLK6_9PEZI</name>
<protein>
    <submittedName>
        <fullName evidence="3">Uncharacterized protein</fullName>
    </submittedName>
</protein>
<evidence type="ECO:0000256" key="2">
    <source>
        <dbReference type="SAM" id="Phobius"/>
    </source>
</evidence>